<keyword evidence="7" id="KW-0547">Nucleotide-binding</keyword>
<reference evidence="11 12" key="1">
    <citation type="submission" date="2017-05" db="EMBL/GenBank/DDBJ databases">
        <authorList>
            <person name="Varghese N."/>
            <person name="Submissions S."/>
        </authorList>
    </citation>
    <scope>NUCLEOTIDE SEQUENCE [LARGE SCALE GENOMIC DNA]</scope>
    <source>
        <strain evidence="11 12">DSM 16304</strain>
    </source>
</reference>
<dbReference type="NCBIfam" id="TIGR00150">
    <property type="entry name" value="T6A_YjeE"/>
    <property type="match status" value="1"/>
</dbReference>
<evidence type="ECO:0000256" key="6">
    <source>
        <dbReference type="ARBA" id="ARBA00022723"/>
    </source>
</evidence>
<accession>A0A521ATM3</accession>
<comment type="similarity">
    <text evidence="2">Belongs to the TsaE family.</text>
</comment>
<dbReference type="PANTHER" id="PTHR33540">
    <property type="entry name" value="TRNA THREONYLCARBAMOYLADENOSINE BIOSYNTHESIS PROTEIN TSAE"/>
    <property type="match status" value="1"/>
</dbReference>
<dbReference type="SUPFAM" id="SSF52540">
    <property type="entry name" value="P-loop containing nucleoside triphosphate hydrolases"/>
    <property type="match status" value="1"/>
</dbReference>
<dbReference type="GO" id="GO:0002949">
    <property type="term" value="P:tRNA threonylcarbamoyladenosine modification"/>
    <property type="evidence" value="ECO:0007669"/>
    <property type="project" value="InterPro"/>
</dbReference>
<dbReference type="GO" id="GO:0005737">
    <property type="term" value="C:cytoplasm"/>
    <property type="evidence" value="ECO:0007669"/>
    <property type="project" value="UniProtKB-SubCell"/>
</dbReference>
<evidence type="ECO:0000313" key="12">
    <source>
        <dbReference type="Proteomes" id="UP000317315"/>
    </source>
</evidence>
<dbReference type="Gene3D" id="3.40.50.300">
    <property type="entry name" value="P-loop containing nucleotide triphosphate hydrolases"/>
    <property type="match status" value="1"/>
</dbReference>
<evidence type="ECO:0000256" key="8">
    <source>
        <dbReference type="ARBA" id="ARBA00022840"/>
    </source>
</evidence>
<dbReference type="PANTHER" id="PTHR33540:SF2">
    <property type="entry name" value="TRNA THREONYLCARBAMOYLADENOSINE BIOSYNTHESIS PROTEIN TSAE"/>
    <property type="match status" value="1"/>
</dbReference>
<evidence type="ECO:0000256" key="5">
    <source>
        <dbReference type="ARBA" id="ARBA00022694"/>
    </source>
</evidence>
<evidence type="ECO:0000256" key="7">
    <source>
        <dbReference type="ARBA" id="ARBA00022741"/>
    </source>
</evidence>
<comment type="subcellular location">
    <subcellularLocation>
        <location evidence="1">Cytoplasm</location>
    </subcellularLocation>
</comment>
<evidence type="ECO:0000256" key="9">
    <source>
        <dbReference type="ARBA" id="ARBA00022842"/>
    </source>
</evidence>
<dbReference type="EMBL" id="FXTM01000002">
    <property type="protein sequence ID" value="SMO38135.1"/>
    <property type="molecule type" value="Genomic_DNA"/>
</dbReference>
<dbReference type="InterPro" id="IPR003442">
    <property type="entry name" value="T6A_TsaE"/>
</dbReference>
<keyword evidence="5" id="KW-0819">tRNA processing</keyword>
<dbReference type="GO" id="GO:0005524">
    <property type="term" value="F:ATP binding"/>
    <property type="evidence" value="ECO:0007669"/>
    <property type="project" value="UniProtKB-KW"/>
</dbReference>
<dbReference type="Proteomes" id="UP000317315">
    <property type="component" value="Unassembled WGS sequence"/>
</dbReference>
<evidence type="ECO:0000256" key="3">
    <source>
        <dbReference type="ARBA" id="ARBA00019010"/>
    </source>
</evidence>
<dbReference type="Pfam" id="PF02367">
    <property type="entry name" value="TsaE"/>
    <property type="match status" value="1"/>
</dbReference>
<dbReference type="GO" id="GO:0046872">
    <property type="term" value="F:metal ion binding"/>
    <property type="evidence" value="ECO:0007669"/>
    <property type="project" value="UniProtKB-KW"/>
</dbReference>
<keyword evidence="8" id="KW-0067">ATP-binding</keyword>
<evidence type="ECO:0000256" key="2">
    <source>
        <dbReference type="ARBA" id="ARBA00007599"/>
    </source>
</evidence>
<dbReference type="InterPro" id="IPR027417">
    <property type="entry name" value="P-loop_NTPase"/>
</dbReference>
<keyword evidence="9" id="KW-0460">Magnesium</keyword>
<proteinExistence type="inferred from homology"/>
<sequence length="157" mass="17449">MWGKELSECEFISKSEEETKKLGRALGKVLPEGALLILKGDLGCGKTILTKGIASALGIPEDEVSSPSFTLVHEYEKLVHSDLYRLGSGDLSDLGLDELLTDKRIKVFEWGESLEGEEDAIVVECSDRGDYRVFKVKDPKGKICEKLKEILEEKCQE</sequence>
<gene>
    <name evidence="11" type="ORF">SAMN06269117_102115</name>
</gene>
<keyword evidence="4" id="KW-0963">Cytoplasm</keyword>
<keyword evidence="12" id="KW-1185">Reference proteome</keyword>
<organism evidence="11 12">
    <name type="scientific">Balnearium lithotrophicum</name>
    <dbReference type="NCBI Taxonomy" id="223788"/>
    <lineage>
        <taxon>Bacteria</taxon>
        <taxon>Pseudomonadati</taxon>
        <taxon>Aquificota</taxon>
        <taxon>Aquificia</taxon>
        <taxon>Desulfurobacteriales</taxon>
        <taxon>Desulfurobacteriaceae</taxon>
        <taxon>Balnearium</taxon>
    </lineage>
</organism>
<evidence type="ECO:0000256" key="1">
    <source>
        <dbReference type="ARBA" id="ARBA00004496"/>
    </source>
</evidence>
<evidence type="ECO:0000313" key="11">
    <source>
        <dbReference type="EMBL" id="SMO38135.1"/>
    </source>
</evidence>
<keyword evidence="6" id="KW-0479">Metal-binding</keyword>
<evidence type="ECO:0000256" key="10">
    <source>
        <dbReference type="ARBA" id="ARBA00032441"/>
    </source>
</evidence>
<protein>
    <recommendedName>
        <fullName evidence="3">tRNA threonylcarbamoyladenosine biosynthesis protein TsaE</fullName>
    </recommendedName>
    <alternativeName>
        <fullName evidence="10">t(6)A37 threonylcarbamoyladenosine biosynthesis protein TsaE</fullName>
    </alternativeName>
</protein>
<name>A0A521ATM3_9BACT</name>
<evidence type="ECO:0000256" key="4">
    <source>
        <dbReference type="ARBA" id="ARBA00022490"/>
    </source>
</evidence>
<dbReference type="AlphaFoldDB" id="A0A521ATM3"/>